<name>A0A9X2WCP8_9GAMM</name>
<sequence>MSLLESANEPVDLLKELFREANEIVYEADQERLSFSVQSAKFLESIVGAGDARETSEQLSATGTVPYNRSGFQPRQHRKKAPEAFLLRYYRNDANGVNNVFST</sequence>
<gene>
    <name evidence="1" type="ORF">NYR02_02470</name>
</gene>
<dbReference type="AlphaFoldDB" id="A0A9X2WCP8"/>
<dbReference type="EMBL" id="JAOANI010000009">
    <property type="protein sequence ID" value="MCT7357885.1"/>
    <property type="molecule type" value="Genomic_DNA"/>
</dbReference>
<proteinExistence type="predicted"/>
<protein>
    <submittedName>
        <fullName evidence="1">Uncharacterized protein</fullName>
    </submittedName>
</protein>
<dbReference type="RefSeq" id="WP_260974813.1">
    <property type="nucleotide sequence ID" value="NZ_JAOANI010000009.1"/>
</dbReference>
<reference evidence="1" key="2">
    <citation type="submission" date="2022-08" db="EMBL/GenBank/DDBJ databases">
        <authorList>
            <person name="Dong C."/>
        </authorList>
    </citation>
    <scope>NUCLEOTIDE SEQUENCE</scope>
    <source>
        <strain evidence="1">59MF3M-4</strain>
    </source>
</reference>
<reference evidence="1" key="1">
    <citation type="journal article" date="2022" name="Front. Microbiol.">
        <title>Genome-based taxonomic rearrangement of Oceanobacter-related bacteria including the description of Thalassolituus hydrocarbonoclasticus sp. nov. and Thalassolituus pacificus sp. nov. and emended description of the genus Thalassolituus.</title>
        <authorList>
            <person name="Dong C."/>
            <person name="Wei L."/>
            <person name="Wang J."/>
            <person name="Lai Q."/>
            <person name="Huang Z."/>
            <person name="Shao Z."/>
        </authorList>
    </citation>
    <scope>NUCLEOTIDE SEQUENCE</scope>
    <source>
        <strain evidence="1">59MF3M-4</strain>
    </source>
</reference>
<dbReference type="Proteomes" id="UP001147830">
    <property type="component" value="Unassembled WGS sequence"/>
</dbReference>
<accession>A0A9X2WCP8</accession>
<keyword evidence="2" id="KW-1185">Reference proteome</keyword>
<organism evidence="1 2">
    <name type="scientific">Thalassolituus pacificus</name>
    <dbReference type="NCBI Taxonomy" id="2975440"/>
    <lineage>
        <taxon>Bacteria</taxon>
        <taxon>Pseudomonadati</taxon>
        <taxon>Pseudomonadota</taxon>
        <taxon>Gammaproteobacteria</taxon>
        <taxon>Oceanospirillales</taxon>
        <taxon>Oceanospirillaceae</taxon>
        <taxon>Thalassolituus</taxon>
    </lineage>
</organism>
<comment type="caution">
    <text evidence="1">The sequence shown here is derived from an EMBL/GenBank/DDBJ whole genome shotgun (WGS) entry which is preliminary data.</text>
</comment>
<evidence type="ECO:0000313" key="1">
    <source>
        <dbReference type="EMBL" id="MCT7357885.1"/>
    </source>
</evidence>
<evidence type="ECO:0000313" key="2">
    <source>
        <dbReference type="Proteomes" id="UP001147830"/>
    </source>
</evidence>